<feature type="transmembrane region" description="Helical" evidence="4">
    <location>
        <begin position="403"/>
        <end position="424"/>
    </location>
</feature>
<dbReference type="InterPro" id="IPR050375">
    <property type="entry name" value="MFS_TsgA-like"/>
</dbReference>
<accession>A0A427YXJ6</accession>
<dbReference type="OrthoDB" id="546893at2759"/>
<dbReference type="GO" id="GO:0022857">
    <property type="term" value="F:transmembrane transporter activity"/>
    <property type="evidence" value="ECO:0007669"/>
    <property type="project" value="InterPro"/>
</dbReference>
<feature type="transmembrane region" description="Helical" evidence="4">
    <location>
        <begin position="777"/>
        <end position="797"/>
    </location>
</feature>
<evidence type="ECO:0000256" key="1">
    <source>
        <dbReference type="ARBA" id="ARBA00004429"/>
    </source>
</evidence>
<dbReference type="PANTHER" id="PTHR43702">
    <property type="entry name" value="L-FUCOSE-PROTON SYMPORTER"/>
    <property type="match status" value="1"/>
</dbReference>
<dbReference type="AlphaFoldDB" id="A0A427YXJ6"/>
<dbReference type="InterPro" id="IPR036259">
    <property type="entry name" value="MFS_trans_sf"/>
</dbReference>
<reference evidence="6 7" key="1">
    <citation type="submission" date="2018-11" db="EMBL/GenBank/DDBJ databases">
        <title>Genome sequence of Saitozyma podzolica DSM 27192.</title>
        <authorList>
            <person name="Aliyu H."/>
            <person name="Gorte O."/>
            <person name="Ochsenreither K."/>
        </authorList>
    </citation>
    <scope>NUCLEOTIDE SEQUENCE [LARGE SCALE GENOMIC DNA]</scope>
    <source>
        <strain evidence="6 7">DSM 27192</strain>
    </source>
</reference>
<keyword evidence="4" id="KW-0472">Membrane</keyword>
<dbReference type="EMBL" id="RSCD01000001">
    <property type="protein sequence ID" value="RSH95805.1"/>
    <property type="molecule type" value="Genomic_DNA"/>
</dbReference>
<feature type="transmembrane region" description="Helical" evidence="4">
    <location>
        <begin position="571"/>
        <end position="590"/>
    </location>
</feature>
<feature type="domain" description="Rhodopsin" evidence="5">
    <location>
        <begin position="82"/>
        <end position="317"/>
    </location>
</feature>
<feature type="transmembrane region" description="Helical" evidence="4">
    <location>
        <begin position="123"/>
        <end position="147"/>
    </location>
</feature>
<dbReference type="Gene3D" id="1.20.1250.20">
    <property type="entry name" value="MFS general substrate transporter like domains"/>
    <property type="match status" value="2"/>
</dbReference>
<comment type="subcellular location">
    <subcellularLocation>
        <location evidence="1">Cell inner membrane</location>
        <topology evidence="1">Multi-pass membrane protein</topology>
    </subcellularLocation>
</comment>
<keyword evidence="4" id="KW-1133">Transmembrane helix</keyword>
<dbReference type="Proteomes" id="UP000279259">
    <property type="component" value="Unassembled WGS sequence"/>
</dbReference>
<evidence type="ECO:0000256" key="2">
    <source>
        <dbReference type="ARBA" id="ARBA00022475"/>
    </source>
</evidence>
<dbReference type="STRING" id="1890683.A0A427YXJ6"/>
<feature type="transmembrane region" description="Helical" evidence="4">
    <location>
        <begin position="98"/>
        <end position="117"/>
    </location>
</feature>
<feature type="transmembrane region" description="Helical" evidence="4">
    <location>
        <begin position="293"/>
        <end position="312"/>
    </location>
</feature>
<feature type="transmembrane region" description="Helical" evidence="4">
    <location>
        <begin position="201"/>
        <end position="225"/>
    </location>
</feature>
<keyword evidence="4" id="KW-0812">Transmembrane</keyword>
<gene>
    <name evidence="6" type="ORF">EHS25_000897</name>
</gene>
<feature type="transmembrane region" description="Helical" evidence="4">
    <location>
        <begin position="472"/>
        <end position="491"/>
    </location>
</feature>
<evidence type="ECO:0000313" key="7">
    <source>
        <dbReference type="Proteomes" id="UP000279259"/>
    </source>
</evidence>
<comment type="caution">
    <text evidence="6">The sequence shown here is derived from an EMBL/GenBank/DDBJ whole genome shotgun (WGS) entry which is preliminary data.</text>
</comment>
<dbReference type="Pfam" id="PF07690">
    <property type="entry name" value="MFS_1"/>
    <property type="match status" value="1"/>
</dbReference>
<feature type="transmembrane region" description="Helical" evidence="4">
    <location>
        <begin position="717"/>
        <end position="740"/>
    </location>
</feature>
<evidence type="ECO:0000256" key="4">
    <source>
        <dbReference type="SAM" id="Phobius"/>
    </source>
</evidence>
<evidence type="ECO:0000313" key="6">
    <source>
        <dbReference type="EMBL" id="RSH95805.1"/>
    </source>
</evidence>
<proteinExistence type="predicted"/>
<sequence>MRFARDTSFVEDGLIPNWSTFQRPSRLLCSTSTRHDDLSPIGEPWPIAPRAPPEMEVLNNRGPTVFVVTLVLTILATVFIVLRLISKWGVTGKATSDDFVAIIAWLFAIGLSILPQWENPLERSIYAFTIFYNPAIMSTKTAILTLYHRMAAAHPFLRYASLFLMAVVNIAGIVLTFLNIFQCHPISAAFNETDGTCIDIVALYLSSAPINVLTDLAILLLPLPILTSLRIEFRQKVILVATFIVGGFVTIVGVVRIVYLQQALKEERQIDPSASITATTPPANFTYQASFSLMWSAVEVCVGIMCCCVLVLKPLVMRVMPKLLRAHHGHHNPSGTPESLLRSDIMDLRALAGLHFGEVPGSPLSTSITHQIALPVSSPAGNFSDFINIKSKVPLTQLSANEAWWPIMFVSILFFLWGFAHGMIGTLDTEIQNLLGYTPSHTIALHNAYWAAYFFGPLLVGYWVLKYQGFKATFMTGLTIYATGAMSFWPSSVLRSYAGFVISNFIIAFGLSCVEVAANPFIALAGPGELSEARLNFSQAIQAIRLVISPITAHKGLFSVIGQEDLFRVQWCYLAVALFVVFLAIIFYYVPLSEADDDDLEAMALQRLYNAGLVKGDKAFGVDARHLLWSGLCMMLIPVGAQETVSYFWTPLVQDAKPGSNPFGDQAISHAAFAVGRFLAVGLCYFGIPPRISVGIFAFGAFVTTLLTIVLPQGSAALAMLLLITFFESPLFPTMFAIIIRGQGKHTKFTSVALVMAEAGATIWPSIAYAVDKRNSRSSLIVTVLLWGVLMLWPGMLSSTRVMRRWVDPKWSRQRVATGEPRHGAAVAPGSPGFRHEVPVTAHTETVPKRPTAGTSPPDYGGRPRKSTVSIDT</sequence>
<feature type="region of interest" description="Disordered" evidence="3">
    <location>
        <begin position="817"/>
        <end position="873"/>
    </location>
</feature>
<evidence type="ECO:0000256" key="3">
    <source>
        <dbReference type="SAM" id="MobiDB-lite"/>
    </source>
</evidence>
<keyword evidence="7" id="KW-1185">Reference proteome</keyword>
<feature type="transmembrane region" description="Helical" evidence="4">
    <location>
        <begin position="65"/>
        <end position="86"/>
    </location>
</feature>
<organism evidence="6 7">
    <name type="scientific">Saitozyma podzolica</name>
    <dbReference type="NCBI Taxonomy" id="1890683"/>
    <lineage>
        <taxon>Eukaryota</taxon>
        <taxon>Fungi</taxon>
        <taxon>Dikarya</taxon>
        <taxon>Basidiomycota</taxon>
        <taxon>Agaricomycotina</taxon>
        <taxon>Tremellomycetes</taxon>
        <taxon>Tremellales</taxon>
        <taxon>Trimorphomycetaceae</taxon>
        <taxon>Saitozyma</taxon>
    </lineage>
</organism>
<dbReference type="PANTHER" id="PTHR43702:SF13">
    <property type="entry name" value="MONOSACCHARIDE TRANSPORTER, PUTATIVE (AFU_ORTHOLOGUE AFUA_4G06630)-RELATED"/>
    <property type="match status" value="1"/>
</dbReference>
<dbReference type="GO" id="GO:0005886">
    <property type="term" value="C:plasma membrane"/>
    <property type="evidence" value="ECO:0007669"/>
    <property type="project" value="UniProtKB-SubCell"/>
</dbReference>
<name>A0A427YXJ6_9TREE</name>
<protein>
    <recommendedName>
        <fullName evidence="5">Rhodopsin domain-containing protein</fullName>
    </recommendedName>
</protein>
<dbReference type="Pfam" id="PF20684">
    <property type="entry name" value="Fung_rhodopsin"/>
    <property type="match status" value="1"/>
</dbReference>
<feature type="transmembrane region" description="Helical" evidence="4">
    <location>
        <begin position="752"/>
        <end position="771"/>
    </location>
</feature>
<keyword evidence="2" id="KW-1003">Cell membrane</keyword>
<feature type="transmembrane region" description="Helical" evidence="4">
    <location>
        <begin position="444"/>
        <end position="465"/>
    </location>
</feature>
<dbReference type="InterPro" id="IPR049326">
    <property type="entry name" value="Rhodopsin_dom_fungi"/>
</dbReference>
<feature type="transmembrane region" description="Helical" evidence="4">
    <location>
        <begin position="497"/>
        <end position="518"/>
    </location>
</feature>
<evidence type="ECO:0000259" key="5">
    <source>
        <dbReference type="Pfam" id="PF20684"/>
    </source>
</evidence>
<dbReference type="SUPFAM" id="SSF103473">
    <property type="entry name" value="MFS general substrate transporter"/>
    <property type="match status" value="1"/>
</dbReference>
<feature type="transmembrane region" description="Helical" evidence="4">
    <location>
        <begin position="237"/>
        <end position="259"/>
    </location>
</feature>
<feature type="transmembrane region" description="Helical" evidence="4">
    <location>
        <begin position="693"/>
        <end position="711"/>
    </location>
</feature>
<feature type="transmembrane region" description="Helical" evidence="4">
    <location>
        <begin position="159"/>
        <end position="181"/>
    </location>
</feature>
<feature type="transmembrane region" description="Helical" evidence="4">
    <location>
        <begin position="667"/>
        <end position="686"/>
    </location>
</feature>
<dbReference type="InterPro" id="IPR011701">
    <property type="entry name" value="MFS"/>
</dbReference>